<dbReference type="Proteomes" id="UP001066276">
    <property type="component" value="Chromosome 2_2"/>
</dbReference>
<feature type="compositionally biased region" description="Basic residues" evidence="1">
    <location>
        <begin position="1"/>
        <end position="13"/>
    </location>
</feature>
<evidence type="ECO:0000313" key="3">
    <source>
        <dbReference type="Proteomes" id="UP001066276"/>
    </source>
</evidence>
<dbReference type="AlphaFoldDB" id="A0AAV7UZQ7"/>
<reference evidence="2" key="1">
    <citation type="journal article" date="2022" name="bioRxiv">
        <title>Sequencing and chromosome-scale assembly of the giantPleurodeles waltlgenome.</title>
        <authorList>
            <person name="Brown T."/>
            <person name="Elewa A."/>
            <person name="Iarovenko S."/>
            <person name="Subramanian E."/>
            <person name="Araus A.J."/>
            <person name="Petzold A."/>
            <person name="Susuki M."/>
            <person name="Suzuki K.-i.T."/>
            <person name="Hayashi T."/>
            <person name="Toyoda A."/>
            <person name="Oliveira C."/>
            <person name="Osipova E."/>
            <person name="Leigh N.D."/>
            <person name="Simon A."/>
            <person name="Yun M.H."/>
        </authorList>
    </citation>
    <scope>NUCLEOTIDE SEQUENCE</scope>
    <source>
        <strain evidence="2">20211129_DDA</strain>
        <tissue evidence="2">Liver</tissue>
    </source>
</reference>
<feature type="compositionally biased region" description="Polar residues" evidence="1">
    <location>
        <begin position="15"/>
        <end position="24"/>
    </location>
</feature>
<keyword evidence="3" id="KW-1185">Reference proteome</keyword>
<name>A0AAV7UZQ7_PLEWA</name>
<comment type="caution">
    <text evidence="2">The sequence shown here is derived from an EMBL/GenBank/DDBJ whole genome shotgun (WGS) entry which is preliminary data.</text>
</comment>
<evidence type="ECO:0000313" key="2">
    <source>
        <dbReference type="EMBL" id="KAJ1194572.1"/>
    </source>
</evidence>
<feature type="region of interest" description="Disordered" evidence="1">
    <location>
        <begin position="1"/>
        <end position="24"/>
    </location>
</feature>
<sequence>MPRPHCRKRRGIRNRPTQDQMAREQAQTVEEAVHYSRIPFEVLRLDRTSDINSDTGESSAGDRTWHRDWQMIYSETLDVSVLVYLLL</sequence>
<proteinExistence type="predicted"/>
<organism evidence="2 3">
    <name type="scientific">Pleurodeles waltl</name>
    <name type="common">Iberian ribbed newt</name>
    <dbReference type="NCBI Taxonomy" id="8319"/>
    <lineage>
        <taxon>Eukaryota</taxon>
        <taxon>Metazoa</taxon>
        <taxon>Chordata</taxon>
        <taxon>Craniata</taxon>
        <taxon>Vertebrata</taxon>
        <taxon>Euteleostomi</taxon>
        <taxon>Amphibia</taxon>
        <taxon>Batrachia</taxon>
        <taxon>Caudata</taxon>
        <taxon>Salamandroidea</taxon>
        <taxon>Salamandridae</taxon>
        <taxon>Pleurodelinae</taxon>
        <taxon>Pleurodeles</taxon>
    </lineage>
</organism>
<accession>A0AAV7UZQ7</accession>
<dbReference type="EMBL" id="JANPWB010000004">
    <property type="protein sequence ID" value="KAJ1194572.1"/>
    <property type="molecule type" value="Genomic_DNA"/>
</dbReference>
<protein>
    <submittedName>
        <fullName evidence="2">Uncharacterized protein</fullName>
    </submittedName>
</protein>
<gene>
    <name evidence="2" type="ORF">NDU88_003860</name>
</gene>
<evidence type="ECO:0000256" key="1">
    <source>
        <dbReference type="SAM" id="MobiDB-lite"/>
    </source>
</evidence>